<name>A0A1H8NDD0_9FIRM</name>
<evidence type="ECO:0000313" key="5">
    <source>
        <dbReference type="EMBL" id="SEO27610.1"/>
    </source>
</evidence>
<organism evidence="5 6">
    <name type="scientific">Propionispora vibrioides</name>
    <dbReference type="NCBI Taxonomy" id="112903"/>
    <lineage>
        <taxon>Bacteria</taxon>
        <taxon>Bacillati</taxon>
        <taxon>Bacillota</taxon>
        <taxon>Negativicutes</taxon>
        <taxon>Selenomonadales</taxon>
        <taxon>Sporomusaceae</taxon>
        <taxon>Propionispora</taxon>
    </lineage>
</organism>
<proteinExistence type="predicted"/>
<dbReference type="Pfam" id="PF14689">
    <property type="entry name" value="SPOB_a"/>
    <property type="match status" value="1"/>
</dbReference>
<gene>
    <name evidence="5" type="ORF">SAMN04490178_10153</name>
</gene>
<keyword evidence="1" id="KW-0597">Phosphoprotein</keyword>
<keyword evidence="3 5" id="KW-0418">Kinase</keyword>
<dbReference type="Gene3D" id="1.10.287.130">
    <property type="match status" value="1"/>
</dbReference>
<dbReference type="Proteomes" id="UP000198847">
    <property type="component" value="Unassembled WGS sequence"/>
</dbReference>
<evidence type="ECO:0000259" key="4">
    <source>
        <dbReference type="Pfam" id="PF14689"/>
    </source>
</evidence>
<keyword evidence="6" id="KW-1185">Reference proteome</keyword>
<evidence type="ECO:0000256" key="1">
    <source>
        <dbReference type="ARBA" id="ARBA00022553"/>
    </source>
</evidence>
<dbReference type="SUPFAM" id="SSF55890">
    <property type="entry name" value="Sporulation response regulatory protein Spo0B"/>
    <property type="match status" value="1"/>
</dbReference>
<dbReference type="AlphaFoldDB" id="A0A1H8NDD0"/>
<reference evidence="5 6" key="1">
    <citation type="submission" date="2016-10" db="EMBL/GenBank/DDBJ databases">
        <authorList>
            <person name="de Groot N.N."/>
        </authorList>
    </citation>
    <scope>NUCLEOTIDE SEQUENCE [LARGE SCALE GENOMIC DNA]</scope>
    <source>
        <strain evidence="5 6">DSM 13305</strain>
    </source>
</reference>
<feature type="domain" description="SpoOB alpha-helical" evidence="4">
    <location>
        <begin position="11"/>
        <end position="63"/>
    </location>
</feature>
<dbReference type="GO" id="GO:0000155">
    <property type="term" value="F:phosphorelay sensor kinase activity"/>
    <property type="evidence" value="ECO:0007669"/>
    <property type="project" value="InterPro"/>
</dbReference>
<keyword evidence="2" id="KW-0808">Transferase</keyword>
<dbReference type="InterPro" id="IPR039506">
    <property type="entry name" value="SPOB_a"/>
</dbReference>
<dbReference type="RefSeq" id="WP_091743392.1">
    <property type="nucleotide sequence ID" value="NZ_FODY01000001.1"/>
</dbReference>
<sequence length="79" mass="9202">MANESSEDNQVCEELLRLLRMQRHDFINHIQVIHAMLQLGRTEKAMKYIEDLAKDPSLLSDAVRLHIKQTECRGTVNRV</sequence>
<dbReference type="EMBL" id="FODY01000001">
    <property type="protein sequence ID" value="SEO27610.1"/>
    <property type="molecule type" value="Genomic_DNA"/>
</dbReference>
<evidence type="ECO:0000313" key="6">
    <source>
        <dbReference type="Proteomes" id="UP000198847"/>
    </source>
</evidence>
<dbReference type="STRING" id="112903.SAMN04490178_10153"/>
<protein>
    <submittedName>
        <fullName evidence="5">Sensor_kinase_SpoOB-type, alpha-helical domain</fullName>
    </submittedName>
</protein>
<accession>A0A1H8NDD0</accession>
<evidence type="ECO:0000256" key="3">
    <source>
        <dbReference type="ARBA" id="ARBA00022777"/>
    </source>
</evidence>
<evidence type="ECO:0000256" key="2">
    <source>
        <dbReference type="ARBA" id="ARBA00022679"/>
    </source>
</evidence>
<dbReference type="InterPro" id="IPR016120">
    <property type="entry name" value="Sig_transdc_His_kin_SpoOB"/>
</dbReference>
<dbReference type="OrthoDB" id="1634477at2"/>